<sequence>MATNGNCKNGVRQHKVDVSIAISPNNIEAVPDLVKDITASVDSLSSGDDEARHDLLIKARTLVQSLETPRETMVKHCWAQTGAMAGLSFGVDTGLWKLMASNGDRPQKTSELAEALGVDPFLLARLMRHLSAMGYIKEVDVDVYQPTNYSKAMSIPIVSDGYLAMLTCTSSGPIKFHEYSRKRKFKNPTDSKDTPLMYAYGTDMDMFAWQQSLGYGMHFNHHMGGYRQGRPPWMTDSVYPVKERLIKGADTSPEAPFLVDIGGSIGHDLAEFHRHHPNAPGKLILQDLPAVIGQIQELSPAITPMSYDFHTEQPIKGARAYYMHSCLHDWPDDVCQSILARVAEAMKPGYSKLLINENVIPPKGAYWETTALDMVMMTLFCSMERTEADWYNLIENLAGLKIVKIWSGGKGVESVLECELPWPKTCLNTGGLLASSQWDRSCLPFFFQLFTTWCIRRWLYLKEKVGLAVIKSHQACNPDTTRPDNAMPLPKGSSLYASLRISGSQIRLLTILSTTPEISCRLEVAESGNKVPFNALSYVWGDPTVTEAILVNGHKIQVTTNLVSALRYAPQHLSESKHATSKKLWVDAICINQKDITEKNHQVSLMKDIYSQSGVVLCWLGLPSQPIHAAMDAIEVVAHERHIRDADGVCYKHHDELLDCFEQLRSHLQKLDVKVAKRYLALVEETSVASGIVGDVEIYAVTNALQHTSKVIFGVLQESHGGELRLCQSTVRSVHHEVTNWHDRFRKRANKLDASLLEYSHPIGFLVALLSYRLRKFSRMCHEFIYQMYCDETYNNLIWLKQYPWLYEVKEVVGESLTGPAQPLFDVPYWSRIWIRQEIILAHHPVFVCGSRSLSLETLESFAAWVRWILDPFHSELSKKAELSKLVMAYQPTWKLLHYIFESRRTVGFPTRCFLRLEDLKINIWWASPDARATDPKDYYYGLIGITNLDLTPDYDPNKSVGVVCQEFMVAYLGSRSTRDQRNHPAGGLLNLLMFAGVGYGWNSDPDMPSWGPNFPGQAQAKPSSRGDSDAISVRDPRGLDCIFKSRSDAIITGSSMDVSVLILDRIEAIGPRVSDYGRPELLHKTGLPITWSLDFALRHKSYVSRGHPLTALRSMLEPLSVSYNNPDGFPIKDCLGFAKFLARFGRPVMDGKSRVVLARLLYLKDLFDQVPDPADPEDEASYFANLAAVTKPYNHAIAETKKGYVGRFPPKIQEGDSICLLSGLDQTAVLRQMGDHYEFDPITFEMEKMSAPRGTIADKAADETKPPQIAKAPKYDTAILPCAALYPVIASAKGLGLSTKLGARLAAFKPKDAGSWTGFFIDVPFAKDQASNEARGFGVCHKCETHGASCRSVFTADAQRLNVLLTRQECGLVVVGDIYVAKAIEKGKGKGKGKGKSRGPKSVEMVELPSGEMAYVRVSELNQIYQDLHDSGRMAVVVVGKTNT</sequence>
<keyword evidence="2" id="KW-1185">Reference proteome</keyword>
<proteinExistence type="predicted"/>
<protein>
    <submittedName>
        <fullName evidence="1">Uncharacterized protein</fullName>
    </submittedName>
</protein>
<dbReference type="Proteomes" id="UP001148629">
    <property type="component" value="Unassembled WGS sequence"/>
</dbReference>
<evidence type="ECO:0000313" key="2">
    <source>
        <dbReference type="Proteomes" id="UP001148629"/>
    </source>
</evidence>
<name>A0ACC1SH52_9HYPO</name>
<reference evidence="1" key="1">
    <citation type="submission" date="2022-08" db="EMBL/GenBank/DDBJ databases">
        <title>Genome Sequence of Fusarium decemcellulare.</title>
        <authorList>
            <person name="Buettner E."/>
        </authorList>
    </citation>
    <scope>NUCLEOTIDE SEQUENCE</scope>
    <source>
        <strain evidence="1">Babe19</strain>
    </source>
</reference>
<dbReference type="EMBL" id="JANRMS010000448">
    <property type="protein sequence ID" value="KAJ3539673.1"/>
    <property type="molecule type" value="Genomic_DNA"/>
</dbReference>
<accession>A0ACC1SH52</accession>
<evidence type="ECO:0000313" key="1">
    <source>
        <dbReference type="EMBL" id="KAJ3539673.1"/>
    </source>
</evidence>
<gene>
    <name evidence="1" type="ORF">NM208_g5390</name>
</gene>
<comment type="caution">
    <text evidence="1">The sequence shown here is derived from an EMBL/GenBank/DDBJ whole genome shotgun (WGS) entry which is preliminary data.</text>
</comment>
<organism evidence="1 2">
    <name type="scientific">Fusarium decemcellulare</name>
    <dbReference type="NCBI Taxonomy" id="57161"/>
    <lineage>
        <taxon>Eukaryota</taxon>
        <taxon>Fungi</taxon>
        <taxon>Dikarya</taxon>
        <taxon>Ascomycota</taxon>
        <taxon>Pezizomycotina</taxon>
        <taxon>Sordariomycetes</taxon>
        <taxon>Hypocreomycetidae</taxon>
        <taxon>Hypocreales</taxon>
        <taxon>Nectriaceae</taxon>
        <taxon>Fusarium</taxon>
        <taxon>Fusarium decemcellulare species complex</taxon>
    </lineage>
</organism>